<dbReference type="EMBL" id="PETL01000127">
    <property type="protein sequence ID" value="PIV64357.1"/>
    <property type="molecule type" value="Genomic_DNA"/>
</dbReference>
<dbReference type="InterPro" id="IPR050586">
    <property type="entry name" value="CPA3_Na-H_Antiporter_D"/>
</dbReference>
<feature type="transmembrane region" description="Helical" evidence="8">
    <location>
        <begin position="152"/>
        <end position="176"/>
    </location>
</feature>
<keyword evidence="10" id="KW-0830">Ubiquinone</keyword>
<proteinExistence type="inferred from homology"/>
<dbReference type="PANTHER" id="PTHR42703">
    <property type="entry name" value="NADH DEHYDROGENASE"/>
    <property type="match status" value="1"/>
</dbReference>
<name>A0A2M7E9D4_9BACT</name>
<evidence type="ECO:0000256" key="2">
    <source>
        <dbReference type="ARBA" id="ARBA00005346"/>
    </source>
</evidence>
<comment type="caution">
    <text evidence="10">The sequence shown here is derived from an EMBL/GenBank/DDBJ whole genome shotgun (WGS) entry which is preliminary data.</text>
</comment>
<evidence type="ECO:0000256" key="6">
    <source>
        <dbReference type="ARBA" id="ARBA00023136"/>
    </source>
</evidence>
<dbReference type="PRINTS" id="PR01437">
    <property type="entry name" value="NUOXDRDTASE4"/>
</dbReference>
<evidence type="ECO:0000256" key="4">
    <source>
        <dbReference type="ARBA" id="ARBA00022692"/>
    </source>
</evidence>
<dbReference type="AlphaFoldDB" id="A0A2M7E9D4"/>
<evidence type="ECO:0000256" key="5">
    <source>
        <dbReference type="ARBA" id="ARBA00022989"/>
    </source>
</evidence>
<feature type="transmembrane region" description="Helical" evidence="8">
    <location>
        <begin position="182"/>
        <end position="207"/>
    </location>
</feature>
<dbReference type="InterPro" id="IPR003918">
    <property type="entry name" value="NADH_UbQ_OxRdtase"/>
</dbReference>
<keyword evidence="5 8" id="KW-1133">Transmembrane helix</keyword>
<evidence type="ECO:0000256" key="1">
    <source>
        <dbReference type="ARBA" id="ARBA00004651"/>
    </source>
</evidence>
<keyword evidence="4 7" id="KW-0812">Transmembrane</keyword>
<feature type="transmembrane region" description="Helical" evidence="8">
    <location>
        <begin position="74"/>
        <end position="95"/>
    </location>
</feature>
<sequence length="408" mass="44473">LFATIYSLSYMERYTSKGKFYTLFLLMLGGMNGVIITGDMFNLFVFLEIASVASYALVAFGVEAEELEASFKYMVLSCVASSFVLLGIALLYSYTSSLNMADISRVLQSREEGKIIPFVSVLFLMGFGLKAAIVPFHAWLPDAHPSAPAPISAMLSGVLIKALGIYAILRIFFSVLGISQSFLTVLMVLGTLSMVVGVFLAIGQWDFKRLLAYHSISQIGYVILGISLGTPLGILGGLFHLFNHSVFKSLLFLNSGAVVYATGTRDLRKMGGLRERMPVTGSTCMIASMSISGIPPFNGFWSKLIIIIACIQAGHLGYAFWAVLASLLTLSSFMKVQRYAFFGKKKESSQSIKEVPLSMRIPMIVLSLICIVGGVLLIPALRNNFLGPATDVLLKGTDYARIVMENLR</sequence>
<comment type="subcellular location">
    <subcellularLocation>
        <location evidence="1">Cell membrane</location>
        <topology evidence="1">Multi-pass membrane protein</topology>
    </subcellularLocation>
    <subcellularLocation>
        <location evidence="7">Membrane</location>
        <topology evidence="7">Multi-pass membrane protein</topology>
    </subcellularLocation>
</comment>
<dbReference type="Pfam" id="PF00361">
    <property type="entry name" value="Proton_antipo_M"/>
    <property type="match status" value="1"/>
</dbReference>
<evidence type="ECO:0000313" key="11">
    <source>
        <dbReference type="Proteomes" id="UP000228886"/>
    </source>
</evidence>
<feature type="transmembrane region" description="Helical" evidence="8">
    <location>
        <begin position="315"/>
        <end position="336"/>
    </location>
</feature>
<feature type="domain" description="NADH:quinone oxidoreductase/Mrp antiporter transmembrane" evidence="9">
    <location>
        <begin position="38"/>
        <end position="329"/>
    </location>
</feature>
<evidence type="ECO:0000256" key="7">
    <source>
        <dbReference type="RuleBase" id="RU000320"/>
    </source>
</evidence>
<dbReference type="GO" id="GO:0008137">
    <property type="term" value="F:NADH dehydrogenase (ubiquinone) activity"/>
    <property type="evidence" value="ECO:0007669"/>
    <property type="project" value="InterPro"/>
</dbReference>
<evidence type="ECO:0000256" key="3">
    <source>
        <dbReference type="ARBA" id="ARBA00022475"/>
    </source>
</evidence>
<dbReference type="GO" id="GO:0042773">
    <property type="term" value="P:ATP synthesis coupled electron transport"/>
    <property type="evidence" value="ECO:0007669"/>
    <property type="project" value="InterPro"/>
</dbReference>
<accession>A0A2M7E9D4</accession>
<dbReference type="GO" id="GO:0005886">
    <property type="term" value="C:plasma membrane"/>
    <property type="evidence" value="ECO:0007669"/>
    <property type="project" value="UniProtKB-SubCell"/>
</dbReference>
<dbReference type="InterPro" id="IPR001750">
    <property type="entry name" value="ND/Mrp_TM"/>
</dbReference>
<feature type="transmembrane region" description="Helical" evidence="8">
    <location>
        <begin position="115"/>
        <end position="140"/>
    </location>
</feature>
<evidence type="ECO:0000313" key="10">
    <source>
        <dbReference type="EMBL" id="PIV64357.1"/>
    </source>
</evidence>
<organism evidence="10 11">
    <name type="scientific">bacterium (Candidatus Ratteibacteria) CG01_land_8_20_14_3_00_40_19</name>
    <dbReference type="NCBI Taxonomy" id="2014290"/>
    <lineage>
        <taxon>Bacteria</taxon>
        <taxon>Candidatus Ratteibacteria</taxon>
    </lineage>
</organism>
<comment type="similarity">
    <text evidence="2">Belongs to the CPA3 antiporters (TC 2.A.63) subunit D family.</text>
</comment>
<dbReference type="PANTHER" id="PTHR42703:SF1">
    <property type="entry name" value="NA(+)_H(+) ANTIPORTER SUBUNIT D1"/>
    <property type="match status" value="1"/>
</dbReference>
<protein>
    <submittedName>
        <fullName evidence="10">NADH/ubiquinone/plastoquinone (Complex I)</fullName>
    </submittedName>
</protein>
<feature type="transmembrane region" description="Helical" evidence="8">
    <location>
        <begin position="43"/>
        <end position="62"/>
    </location>
</feature>
<feature type="non-terminal residue" evidence="10">
    <location>
        <position position="1"/>
    </location>
</feature>
<gene>
    <name evidence="10" type="ORF">COS11_02575</name>
</gene>
<keyword evidence="3" id="KW-1003">Cell membrane</keyword>
<keyword evidence="6 8" id="KW-0472">Membrane</keyword>
<evidence type="ECO:0000256" key="8">
    <source>
        <dbReference type="SAM" id="Phobius"/>
    </source>
</evidence>
<evidence type="ECO:0000259" key="9">
    <source>
        <dbReference type="Pfam" id="PF00361"/>
    </source>
</evidence>
<feature type="transmembrane region" description="Helical" evidence="8">
    <location>
        <begin position="20"/>
        <end position="37"/>
    </location>
</feature>
<reference evidence="11" key="1">
    <citation type="submission" date="2017-09" db="EMBL/GenBank/DDBJ databases">
        <title>Depth-based differentiation of microbial function through sediment-hosted aquifers and enrichment of novel symbionts in the deep terrestrial subsurface.</title>
        <authorList>
            <person name="Probst A.J."/>
            <person name="Ladd B."/>
            <person name="Jarett J.K."/>
            <person name="Geller-Mcgrath D.E."/>
            <person name="Sieber C.M.K."/>
            <person name="Emerson J.B."/>
            <person name="Anantharaman K."/>
            <person name="Thomas B.C."/>
            <person name="Malmstrom R."/>
            <person name="Stieglmeier M."/>
            <person name="Klingl A."/>
            <person name="Woyke T."/>
            <person name="Ryan C.M."/>
            <person name="Banfield J.F."/>
        </authorList>
    </citation>
    <scope>NUCLEOTIDE SEQUENCE [LARGE SCALE GENOMIC DNA]</scope>
</reference>
<feature type="transmembrane region" description="Helical" evidence="8">
    <location>
        <begin position="284"/>
        <end position="309"/>
    </location>
</feature>
<feature type="transmembrane region" description="Helical" evidence="8">
    <location>
        <begin position="245"/>
        <end position="263"/>
    </location>
</feature>
<dbReference type="Proteomes" id="UP000228886">
    <property type="component" value="Unassembled WGS sequence"/>
</dbReference>
<feature type="transmembrane region" description="Helical" evidence="8">
    <location>
        <begin position="357"/>
        <end position="378"/>
    </location>
</feature>
<feature type="transmembrane region" description="Helical" evidence="8">
    <location>
        <begin position="219"/>
        <end position="239"/>
    </location>
</feature>